<protein>
    <submittedName>
        <fullName evidence="2">Uncharacterized protein</fullName>
    </submittedName>
</protein>
<name>A0A914QY18_9BILA</name>
<reference evidence="2" key="1">
    <citation type="submission" date="2022-11" db="UniProtKB">
        <authorList>
            <consortium name="WormBaseParasite"/>
        </authorList>
    </citation>
    <scope>IDENTIFICATION</scope>
</reference>
<sequence>MENKFEASEAAKEEIISKLKADFKSEINEQKLFYENMINDQIKASLEKDETNTKCMEMVQKMHKKDFEKLQNEWETKEKELLKEIARNKSNTEKVSFIKDSVVEIKGSGWF</sequence>
<evidence type="ECO:0000313" key="2">
    <source>
        <dbReference type="WBParaSite" id="PDA_v2.g9203.t1"/>
    </source>
</evidence>
<dbReference type="Proteomes" id="UP000887578">
    <property type="component" value="Unplaced"/>
</dbReference>
<dbReference type="AlphaFoldDB" id="A0A914QY18"/>
<dbReference type="WBParaSite" id="PDA_v2.g9203.t1">
    <property type="protein sequence ID" value="PDA_v2.g9203.t1"/>
    <property type="gene ID" value="PDA_v2.g9203"/>
</dbReference>
<accession>A0A914QY18</accession>
<keyword evidence="1" id="KW-1185">Reference proteome</keyword>
<evidence type="ECO:0000313" key="1">
    <source>
        <dbReference type="Proteomes" id="UP000887578"/>
    </source>
</evidence>
<proteinExistence type="predicted"/>
<organism evidence="1 2">
    <name type="scientific">Panagrolaimus davidi</name>
    <dbReference type="NCBI Taxonomy" id="227884"/>
    <lineage>
        <taxon>Eukaryota</taxon>
        <taxon>Metazoa</taxon>
        <taxon>Ecdysozoa</taxon>
        <taxon>Nematoda</taxon>
        <taxon>Chromadorea</taxon>
        <taxon>Rhabditida</taxon>
        <taxon>Tylenchina</taxon>
        <taxon>Panagrolaimomorpha</taxon>
        <taxon>Panagrolaimoidea</taxon>
        <taxon>Panagrolaimidae</taxon>
        <taxon>Panagrolaimus</taxon>
    </lineage>
</organism>